<name>A0A8J3QXV3_9ACTN</name>
<dbReference type="RefSeq" id="WP_203921331.1">
    <property type="nucleotide sequence ID" value="NZ_BONZ01000057.1"/>
</dbReference>
<comment type="caution">
    <text evidence="2">The sequence shown here is derived from an EMBL/GenBank/DDBJ whole genome shotgun (WGS) entry which is preliminary data.</text>
</comment>
<sequence length="331" mass="37114">MARIVLGIGSSHSPQLSTTIDWWEDHANRDRRNPQLLGRDGELHSFDDLLAEKSWNIDESRLTPQVWTDLHGRAQDAIDQLGKVLQETDPDVVLVIGDDQEELFRDDGTPTFAIYWGDSIDDFAPDDEEQEAMAAGLRAALWAQHNDTRESYPVPGKLGLHLIESLMTDEFDVAQLVTQREGRSVGHAFTFARRRLMGEKVIPLLPILVNTYYPPNQPSPRRCYLLGRALRRAIESYPEDIRVAIVASGGLSHFVVDEELDHRVLDGLKNNDFESLSTIPRRYMRSGTSESLNWIAAGGALEGLSMELVDYVPAYRSIAGTGVGMAFAVWR</sequence>
<proteinExistence type="predicted"/>
<accession>A0A8J3QXV3</accession>
<feature type="domain" description="Extradiol ring-cleavage dioxygenase class III enzyme subunit B" evidence="1">
    <location>
        <begin position="72"/>
        <end position="323"/>
    </location>
</feature>
<dbReference type="Proteomes" id="UP000642748">
    <property type="component" value="Unassembled WGS sequence"/>
</dbReference>
<organism evidence="2 3">
    <name type="scientific">Rugosimonospora africana</name>
    <dbReference type="NCBI Taxonomy" id="556532"/>
    <lineage>
        <taxon>Bacteria</taxon>
        <taxon>Bacillati</taxon>
        <taxon>Actinomycetota</taxon>
        <taxon>Actinomycetes</taxon>
        <taxon>Micromonosporales</taxon>
        <taxon>Micromonosporaceae</taxon>
        <taxon>Rugosimonospora</taxon>
    </lineage>
</organism>
<reference evidence="2" key="1">
    <citation type="submission" date="2021-01" db="EMBL/GenBank/DDBJ databases">
        <title>Whole genome shotgun sequence of Rugosimonospora africana NBRC 104875.</title>
        <authorList>
            <person name="Komaki H."/>
            <person name="Tamura T."/>
        </authorList>
    </citation>
    <scope>NUCLEOTIDE SEQUENCE</scope>
    <source>
        <strain evidence="2">NBRC 104875</strain>
    </source>
</reference>
<dbReference type="Gene3D" id="3.40.830.10">
    <property type="entry name" value="LigB-like"/>
    <property type="match status" value="1"/>
</dbReference>
<dbReference type="AlphaFoldDB" id="A0A8J3QXV3"/>
<dbReference type="EMBL" id="BONZ01000057">
    <property type="protein sequence ID" value="GIH17780.1"/>
    <property type="molecule type" value="Genomic_DNA"/>
</dbReference>
<keyword evidence="3" id="KW-1185">Reference proteome</keyword>
<dbReference type="SUPFAM" id="SSF53213">
    <property type="entry name" value="LigB-like"/>
    <property type="match status" value="1"/>
</dbReference>
<dbReference type="InterPro" id="IPR004183">
    <property type="entry name" value="Xdiol_dOase_suB"/>
</dbReference>
<protein>
    <recommendedName>
        <fullName evidence="1">Extradiol ring-cleavage dioxygenase class III enzyme subunit B domain-containing protein</fullName>
    </recommendedName>
</protein>
<dbReference type="Pfam" id="PF02900">
    <property type="entry name" value="LigB"/>
    <property type="match status" value="1"/>
</dbReference>
<evidence type="ECO:0000313" key="3">
    <source>
        <dbReference type="Proteomes" id="UP000642748"/>
    </source>
</evidence>
<dbReference type="GO" id="GO:0008198">
    <property type="term" value="F:ferrous iron binding"/>
    <property type="evidence" value="ECO:0007669"/>
    <property type="project" value="InterPro"/>
</dbReference>
<evidence type="ECO:0000313" key="2">
    <source>
        <dbReference type="EMBL" id="GIH17780.1"/>
    </source>
</evidence>
<evidence type="ECO:0000259" key="1">
    <source>
        <dbReference type="Pfam" id="PF02900"/>
    </source>
</evidence>
<gene>
    <name evidence="2" type="ORF">Raf01_59520</name>
</gene>
<dbReference type="GO" id="GO:0016702">
    <property type="term" value="F:oxidoreductase activity, acting on single donors with incorporation of molecular oxygen, incorporation of two atoms of oxygen"/>
    <property type="evidence" value="ECO:0007669"/>
    <property type="project" value="UniProtKB-ARBA"/>
</dbReference>